<dbReference type="RefSeq" id="YP_009848114.1">
    <property type="nucleotide sequence ID" value="NC_048781.1"/>
</dbReference>
<proteinExistence type="predicted"/>
<evidence type="ECO:0000313" key="1">
    <source>
        <dbReference type="EMBL" id="QFG07641.1"/>
    </source>
</evidence>
<dbReference type="GeneID" id="55618418"/>
<reference evidence="1 2" key="1">
    <citation type="submission" date="2019-05" db="EMBL/GenBank/DDBJ databases">
        <title>Whole genome sequence analysis of broad host range Salmonella enterica bacteriophages.</title>
        <authorList>
            <person name="Bhandare S.G."/>
            <person name="Colavecchio A."/>
            <person name="Emond-Rheault J.-G."/>
            <person name="Hamel J."/>
            <person name="Kukavica-Ibrulj I."/>
            <person name="Boyle B."/>
            <person name="Levesque R.C."/>
            <person name="Goodridge L."/>
        </authorList>
    </citation>
    <scope>NUCLEOTIDE SEQUENCE [LARGE SCALE GENOMIC DNA]</scope>
</reference>
<sequence>MLARKFARPSLSTRTHPPMCRTYLISKLSFTYTYLVGRIFSD</sequence>
<dbReference type="EMBL" id="MK947459">
    <property type="protein sequence ID" value="QFG07641.1"/>
    <property type="molecule type" value="Genomic_DNA"/>
</dbReference>
<evidence type="ECO:0000313" key="2">
    <source>
        <dbReference type="Proteomes" id="UP000327388"/>
    </source>
</evidence>
<organism evidence="1 2">
    <name type="scientific">Salmonella phage vB_SenS_SB13</name>
    <dbReference type="NCBI Taxonomy" id="2591135"/>
    <lineage>
        <taxon>Viruses</taxon>
        <taxon>Duplodnaviria</taxon>
        <taxon>Heunggongvirae</taxon>
        <taxon>Uroviricota</taxon>
        <taxon>Caudoviricetes</taxon>
        <taxon>Demerecviridae</taxon>
        <taxon>Markadamsvirinae</taxon>
        <taxon>Epseptimavirus</taxon>
        <taxon>Epseptimavirus SB13</taxon>
    </lineage>
</organism>
<keyword evidence="2" id="KW-1185">Reference proteome</keyword>
<name>A0A5J6TA14_9CAUD</name>
<protein>
    <submittedName>
        <fullName evidence="1">Uncharacterized protein</fullName>
    </submittedName>
</protein>
<dbReference type="Proteomes" id="UP000327388">
    <property type="component" value="Segment"/>
</dbReference>
<dbReference type="KEGG" id="vg:55618418"/>
<accession>A0A5J6TA14</accession>